<dbReference type="PANTHER" id="PTHR12127">
    <property type="entry name" value="MUCOLIPIN"/>
    <property type="match status" value="1"/>
</dbReference>
<sequence length="621" mass="72324">MGCLKSRLKEASLEEKLVLSPWQKWKRYKLFPMKFVLNIVITALVCAEIILPTLYINPRIRANIDSFDEAFLPKEKDEDDIARKRRYFVNQHEFLDSLSQMADAFATWDEDSLTRSKSVEKGLSDYTYYRHYDGKQGSQIQNRATLTTRYNITAEEPYGPFAIKDAFERAIIIRKMKTYTVTFGFMSYSVTSRGKIDNDAWILSFTYSFTSRGYIMLTREYTRRPMSVTDYNWVIVIICIVQIVLCVWESILFLRSIFTAIDIMRETRRSYNELLENGVVNVPWKALPFKSRFKFFDAWYVAHIVSSALVIIGCVFDILTQFNIVAPSTLVKLIISIGALTQVTCLIHWFKWSEKYYMLIYSLMVGSPIIIRFFIGCVPLYLGYSLLVFSLYGEHTERFESLSHTMINLYAMMHGDELMDANRNMYGYNDEITSVLVTFFSFFFNLICLNIFVSIIEESYHMSKRRVSQNRAMQQQILDPQKNQDNDVDNVLPSPSPTLTPISSQNLPSSPSPLPSLQSTPQASFSWGQMEPKDLALIIHDLTVSEDEQEVKSTLKKNVEKVVKEQTEQEKQEWVSPYKQEIEEEKVAMIRMVQDYLQKWEDELKETVRSHGKPHKSKPKK</sequence>
<keyword evidence="2" id="KW-0812">Transmembrane</keyword>
<keyword evidence="3" id="KW-0675">Receptor</keyword>
<evidence type="ECO:0000313" key="3">
    <source>
        <dbReference type="EMBL" id="KAK2952534.1"/>
    </source>
</evidence>
<feature type="transmembrane region" description="Helical" evidence="2">
    <location>
        <begin position="330"/>
        <end position="350"/>
    </location>
</feature>
<comment type="caution">
    <text evidence="3">The sequence shown here is derived from an EMBL/GenBank/DDBJ whole genome shotgun (WGS) entry which is preliminary data.</text>
</comment>
<feature type="region of interest" description="Disordered" evidence="1">
    <location>
        <begin position="479"/>
        <end position="523"/>
    </location>
</feature>
<feature type="transmembrane region" description="Helical" evidence="2">
    <location>
        <begin position="35"/>
        <end position="56"/>
    </location>
</feature>
<feature type="transmembrane region" description="Helical" evidence="2">
    <location>
        <begin position="298"/>
        <end position="318"/>
    </location>
</feature>
<feature type="transmembrane region" description="Helical" evidence="2">
    <location>
        <begin position="233"/>
        <end position="258"/>
    </location>
</feature>
<name>A0ABQ9XLB0_9EUKA</name>
<proteinExistence type="predicted"/>
<protein>
    <submittedName>
        <fullName evidence="3">G-protein-coupled receptor family protein</fullName>
    </submittedName>
</protein>
<keyword evidence="2" id="KW-0472">Membrane</keyword>
<dbReference type="PANTHER" id="PTHR12127:SF7">
    <property type="entry name" value="SD02261P"/>
    <property type="match status" value="1"/>
</dbReference>
<keyword evidence="4" id="KW-1185">Reference proteome</keyword>
<organism evidence="3 4">
    <name type="scientific">Blattamonas nauphoetae</name>
    <dbReference type="NCBI Taxonomy" id="2049346"/>
    <lineage>
        <taxon>Eukaryota</taxon>
        <taxon>Metamonada</taxon>
        <taxon>Preaxostyla</taxon>
        <taxon>Oxymonadida</taxon>
        <taxon>Blattamonas</taxon>
    </lineage>
</organism>
<gene>
    <name evidence="3" type="ORF">BLNAU_12500</name>
</gene>
<accession>A0ABQ9XLB0</accession>
<dbReference type="InterPro" id="IPR039031">
    <property type="entry name" value="Mucolipin"/>
</dbReference>
<evidence type="ECO:0000256" key="1">
    <source>
        <dbReference type="SAM" id="MobiDB-lite"/>
    </source>
</evidence>
<dbReference type="Gene3D" id="1.10.287.70">
    <property type="match status" value="1"/>
</dbReference>
<evidence type="ECO:0000256" key="2">
    <source>
        <dbReference type="SAM" id="Phobius"/>
    </source>
</evidence>
<feature type="compositionally biased region" description="Low complexity" evidence="1">
    <location>
        <begin position="497"/>
        <end position="523"/>
    </location>
</feature>
<evidence type="ECO:0000313" key="4">
    <source>
        <dbReference type="Proteomes" id="UP001281761"/>
    </source>
</evidence>
<dbReference type="EMBL" id="JARBJD010000102">
    <property type="protein sequence ID" value="KAK2952534.1"/>
    <property type="molecule type" value="Genomic_DNA"/>
</dbReference>
<reference evidence="3 4" key="1">
    <citation type="journal article" date="2022" name="bioRxiv">
        <title>Genomics of Preaxostyla Flagellates Illuminates Evolutionary Transitions and the Path Towards Mitochondrial Loss.</title>
        <authorList>
            <person name="Novak L.V.F."/>
            <person name="Treitli S.C."/>
            <person name="Pyrih J."/>
            <person name="Halakuc P."/>
            <person name="Pipaliya S.V."/>
            <person name="Vacek V."/>
            <person name="Brzon O."/>
            <person name="Soukal P."/>
            <person name="Eme L."/>
            <person name="Dacks J.B."/>
            <person name="Karnkowska A."/>
            <person name="Elias M."/>
            <person name="Hampl V."/>
        </authorList>
    </citation>
    <scope>NUCLEOTIDE SEQUENCE [LARGE SCALE GENOMIC DNA]</scope>
    <source>
        <strain evidence="3">NAU3</strain>
        <tissue evidence="3">Gut</tissue>
    </source>
</reference>
<feature type="transmembrane region" description="Helical" evidence="2">
    <location>
        <begin position="357"/>
        <end position="382"/>
    </location>
</feature>
<keyword evidence="2" id="KW-1133">Transmembrane helix</keyword>
<dbReference type="Proteomes" id="UP001281761">
    <property type="component" value="Unassembled WGS sequence"/>
</dbReference>
<feature type="transmembrane region" description="Helical" evidence="2">
    <location>
        <begin position="432"/>
        <end position="456"/>
    </location>
</feature>